<sequence>MERSALISETMYTKSDALKEAKDLTKNLVGGDFERQYKDKSEENGKRRRKCIVVGVSIAALAVWLLVLTLVREVQLARLRAEVDQLTANMIAMSANVKSLNEKLSNNRLFNEFKNLEDTIYADEDQDGNLVEDITVASDRNVVEDVKDTDKNKPNYSLNKLHGLTVLEDDGQAEDAEDIYDGDDDAESGDWYPDYYKQGPKIGTTNMVHLKPEDFTDTVMVVDKEEQIQIPNITEIKRLLNENPEISDLHIPTMPLPTQKTEEEEFRVKRSVFPDSSADAIAEISAPKVISKTEERRKTKKYSSSVDASISGKTAPHTVTRTARNSDAEENPYRRPFIAAHFHGNTSHLSTETHDNFKGNGLVRVSHGAPHDVWYPAPWTLASPHPRPTLTRNGHVHVHHTGVYLVYVQIYYLDSHDIISWVLHRTNADTEGRDTLLQCAQSSHSVEPQEKPNSCFSAAALFLRAGDRLAVRNTGGDRHSLMQPEKSFIGLVKLADAEEPYQEL</sequence>
<comment type="subcellular location">
    <subcellularLocation>
        <location evidence="1">Secreted</location>
    </subcellularLocation>
</comment>
<evidence type="ECO:0000256" key="4">
    <source>
        <dbReference type="ARBA" id="ARBA00023157"/>
    </source>
</evidence>
<evidence type="ECO:0000256" key="2">
    <source>
        <dbReference type="ARBA" id="ARBA00022514"/>
    </source>
</evidence>
<evidence type="ECO:0000256" key="8">
    <source>
        <dbReference type="SAM" id="Phobius"/>
    </source>
</evidence>
<comment type="caution">
    <text evidence="10">The sequence shown here is derived from an EMBL/GenBank/DDBJ whole genome shotgun (WGS) entry which is preliminary data.</text>
</comment>
<dbReference type="GO" id="GO:0005164">
    <property type="term" value="F:tumor necrosis factor receptor binding"/>
    <property type="evidence" value="ECO:0007669"/>
    <property type="project" value="InterPro"/>
</dbReference>
<feature type="transmembrane region" description="Helical" evidence="8">
    <location>
        <begin position="51"/>
        <end position="71"/>
    </location>
</feature>
<keyword evidence="8" id="KW-0812">Transmembrane</keyword>
<dbReference type="InterPro" id="IPR051748">
    <property type="entry name" value="TNF_Ligand_Superfamily"/>
</dbReference>
<dbReference type="Proteomes" id="UP000691718">
    <property type="component" value="Unassembled WGS sequence"/>
</dbReference>
<organism evidence="10 11">
    <name type="scientific">Parnassius apollo</name>
    <name type="common">Apollo butterfly</name>
    <name type="synonym">Papilio apollo</name>
    <dbReference type="NCBI Taxonomy" id="110799"/>
    <lineage>
        <taxon>Eukaryota</taxon>
        <taxon>Metazoa</taxon>
        <taxon>Ecdysozoa</taxon>
        <taxon>Arthropoda</taxon>
        <taxon>Hexapoda</taxon>
        <taxon>Insecta</taxon>
        <taxon>Pterygota</taxon>
        <taxon>Neoptera</taxon>
        <taxon>Endopterygota</taxon>
        <taxon>Lepidoptera</taxon>
        <taxon>Glossata</taxon>
        <taxon>Ditrysia</taxon>
        <taxon>Papilionoidea</taxon>
        <taxon>Papilionidae</taxon>
        <taxon>Parnassiinae</taxon>
        <taxon>Parnassini</taxon>
        <taxon>Parnassius</taxon>
        <taxon>Parnassius</taxon>
    </lineage>
</organism>
<dbReference type="PANTHER" id="PTHR15151:SF24">
    <property type="entry name" value="A PROLIFERATION-INDUCING LIGAND-LIKE PROTEIN-RELATED"/>
    <property type="match status" value="1"/>
</dbReference>
<keyword evidence="11" id="KW-1185">Reference proteome</keyword>
<dbReference type="GO" id="GO:0006955">
    <property type="term" value="P:immune response"/>
    <property type="evidence" value="ECO:0007669"/>
    <property type="project" value="InterPro"/>
</dbReference>
<dbReference type="InterPro" id="IPR006052">
    <property type="entry name" value="TNF_dom"/>
</dbReference>
<keyword evidence="4" id="KW-1015">Disulfide bond</keyword>
<dbReference type="OrthoDB" id="6159739at2759"/>
<keyword evidence="8" id="KW-1133">Transmembrane helix</keyword>
<keyword evidence="2" id="KW-0202">Cytokine</keyword>
<dbReference type="InterPro" id="IPR021184">
    <property type="entry name" value="TNF_CS"/>
</dbReference>
<dbReference type="PANTHER" id="PTHR15151">
    <property type="entry name" value="PROTEIN EIGER"/>
    <property type="match status" value="1"/>
</dbReference>
<keyword evidence="3" id="KW-0964">Secreted</keyword>
<dbReference type="GO" id="GO:0016020">
    <property type="term" value="C:membrane"/>
    <property type="evidence" value="ECO:0007669"/>
    <property type="project" value="InterPro"/>
</dbReference>
<dbReference type="Pfam" id="PF00229">
    <property type="entry name" value="TNF"/>
    <property type="match status" value="1"/>
</dbReference>
<dbReference type="GO" id="GO:0005615">
    <property type="term" value="C:extracellular space"/>
    <property type="evidence" value="ECO:0007669"/>
    <property type="project" value="UniProtKB-KW"/>
</dbReference>
<keyword evidence="5" id="KW-0325">Glycoprotein</keyword>
<evidence type="ECO:0000313" key="11">
    <source>
        <dbReference type="Proteomes" id="UP000691718"/>
    </source>
</evidence>
<gene>
    <name evidence="10" type="ORF">PAPOLLO_LOCUS9428</name>
</gene>
<evidence type="ECO:0000259" key="9">
    <source>
        <dbReference type="PROSITE" id="PS50049"/>
    </source>
</evidence>
<keyword evidence="6" id="KW-0175">Coiled coil</keyword>
<keyword evidence="8" id="KW-0472">Membrane</keyword>
<evidence type="ECO:0000313" key="10">
    <source>
        <dbReference type="EMBL" id="CAG4977533.1"/>
    </source>
</evidence>
<evidence type="ECO:0000256" key="1">
    <source>
        <dbReference type="ARBA" id="ARBA00004613"/>
    </source>
</evidence>
<dbReference type="GO" id="GO:0005125">
    <property type="term" value="F:cytokine activity"/>
    <property type="evidence" value="ECO:0007669"/>
    <property type="project" value="UniProtKB-KW"/>
</dbReference>
<evidence type="ECO:0000256" key="7">
    <source>
        <dbReference type="SAM" id="MobiDB-lite"/>
    </source>
</evidence>
<evidence type="ECO:0000256" key="5">
    <source>
        <dbReference type="ARBA" id="ARBA00023180"/>
    </source>
</evidence>
<accession>A0A8S3WRG8</accession>
<reference evidence="10" key="1">
    <citation type="submission" date="2021-04" db="EMBL/GenBank/DDBJ databases">
        <authorList>
            <person name="Tunstrom K."/>
        </authorList>
    </citation>
    <scope>NUCLEOTIDE SEQUENCE</scope>
</reference>
<dbReference type="PROSITE" id="PS00251">
    <property type="entry name" value="THD_1"/>
    <property type="match status" value="1"/>
</dbReference>
<dbReference type="AlphaFoldDB" id="A0A8S3WRG8"/>
<dbReference type="EMBL" id="CAJQZP010000693">
    <property type="protein sequence ID" value="CAG4977533.1"/>
    <property type="molecule type" value="Genomic_DNA"/>
</dbReference>
<feature type="domain" description="THD" evidence="9">
    <location>
        <begin position="338"/>
        <end position="494"/>
    </location>
</feature>
<name>A0A8S3WRG8_PARAO</name>
<protein>
    <submittedName>
        <fullName evidence="10">(apollo) hypothetical protein</fullName>
    </submittedName>
</protein>
<feature type="compositionally biased region" description="Polar residues" evidence="7">
    <location>
        <begin position="302"/>
        <end position="323"/>
    </location>
</feature>
<evidence type="ECO:0000256" key="3">
    <source>
        <dbReference type="ARBA" id="ARBA00022525"/>
    </source>
</evidence>
<feature type="coiled-coil region" evidence="6">
    <location>
        <begin position="76"/>
        <end position="103"/>
    </location>
</feature>
<proteinExistence type="predicted"/>
<evidence type="ECO:0000256" key="6">
    <source>
        <dbReference type="SAM" id="Coils"/>
    </source>
</evidence>
<dbReference type="PROSITE" id="PS50049">
    <property type="entry name" value="THD_2"/>
    <property type="match status" value="1"/>
</dbReference>
<feature type="region of interest" description="Disordered" evidence="7">
    <location>
        <begin position="295"/>
        <end position="331"/>
    </location>
</feature>